<keyword evidence="6" id="KW-1185">Reference proteome</keyword>
<comment type="similarity">
    <text evidence="1">Belongs to the glutaminase family.</text>
</comment>
<dbReference type="PANTHER" id="PTHR12544">
    <property type="entry name" value="GLUTAMINASE"/>
    <property type="match status" value="1"/>
</dbReference>
<dbReference type="GO" id="GO:0006537">
    <property type="term" value="P:glutamate biosynthetic process"/>
    <property type="evidence" value="ECO:0007669"/>
    <property type="project" value="TreeGrafter"/>
</dbReference>
<name>A0A914GYY8_GLORO</name>
<protein>
    <recommendedName>
        <fullName evidence="3">glutaminase</fullName>
        <ecNumber evidence="3">3.5.1.2</ecNumber>
    </recommendedName>
</protein>
<dbReference type="Pfam" id="PF04960">
    <property type="entry name" value="Glutaminase"/>
    <property type="match status" value="1"/>
</dbReference>
<dbReference type="WBParaSite" id="Gr19_v10_g12416.t1">
    <property type="protein sequence ID" value="Gr19_v10_g12416.t1"/>
    <property type="gene ID" value="Gr19_v10_g12416"/>
</dbReference>
<reference evidence="7" key="1">
    <citation type="submission" date="2022-11" db="UniProtKB">
        <authorList>
            <consortium name="WormBaseParasite"/>
        </authorList>
    </citation>
    <scope>IDENTIFICATION</scope>
</reference>
<dbReference type="GO" id="GO:0004359">
    <property type="term" value="F:glutaminase activity"/>
    <property type="evidence" value="ECO:0007669"/>
    <property type="project" value="UniProtKB-EC"/>
</dbReference>
<dbReference type="SUPFAM" id="SSF56601">
    <property type="entry name" value="beta-lactamase/transpeptidase-like"/>
    <property type="match status" value="1"/>
</dbReference>
<dbReference type="EC" id="3.5.1.2" evidence="3"/>
<evidence type="ECO:0000256" key="2">
    <source>
        <dbReference type="ARBA" id="ARBA00011881"/>
    </source>
</evidence>
<evidence type="ECO:0000313" key="7">
    <source>
        <dbReference type="WBParaSite" id="Gr19_v10_g12416.t1"/>
    </source>
</evidence>
<accession>A0A914GYY8</accession>
<evidence type="ECO:0000256" key="5">
    <source>
        <dbReference type="ARBA" id="ARBA00049534"/>
    </source>
</evidence>
<dbReference type="InterPro" id="IPR012338">
    <property type="entry name" value="Beta-lactam/transpept-like"/>
</dbReference>
<dbReference type="Proteomes" id="UP000887572">
    <property type="component" value="Unplaced"/>
</dbReference>
<comment type="catalytic activity">
    <reaction evidence="5">
        <text>L-glutamine + H2O = L-glutamate + NH4(+)</text>
        <dbReference type="Rhea" id="RHEA:15889"/>
        <dbReference type="ChEBI" id="CHEBI:15377"/>
        <dbReference type="ChEBI" id="CHEBI:28938"/>
        <dbReference type="ChEBI" id="CHEBI:29985"/>
        <dbReference type="ChEBI" id="CHEBI:58359"/>
        <dbReference type="EC" id="3.5.1.2"/>
    </reaction>
</comment>
<proteinExistence type="inferred from homology"/>
<evidence type="ECO:0000256" key="1">
    <source>
        <dbReference type="ARBA" id="ARBA00011076"/>
    </source>
</evidence>
<dbReference type="NCBIfam" id="TIGR03814">
    <property type="entry name" value="Gln_ase"/>
    <property type="match status" value="1"/>
</dbReference>
<dbReference type="HAMAP" id="MF_00313">
    <property type="entry name" value="Glutaminase"/>
    <property type="match status" value="1"/>
</dbReference>
<comment type="subunit">
    <text evidence="2">Homotetramer.</text>
</comment>
<organism evidence="6 7">
    <name type="scientific">Globodera rostochiensis</name>
    <name type="common">Golden nematode worm</name>
    <name type="synonym">Heterodera rostochiensis</name>
    <dbReference type="NCBI Taxonomy" id="31243"/>
    <lineage>
        <taxon>Eukaryota</taxon>
        <taxon>Metazoa</taxon>
        <taxon>Ecdysozoa</taxon>
        <taxon>Nematoda</taxon>
        <taxon>Chromadorea</taxon>
        <taxon>Rhabditida</taxon>
        <taxon>Tylenchina</taxon>
        <taxon>Tylenchomorpha</taxon>
        <taxon>Tylenchoidea</taxon>
        <taxon>Heteroderidae</taxon>
        <taxon>Heteroderinae</taxon>
        <taxon>Globodera</taxon>
    </lineage>
</organism>
<dbReference type="AlphaFoldDB" id="A0A914GYY8"/>
<dbReference type="GO" id="GO:0006543">
    <property type="term" value="P:L-glutamine catabolic process"/>
    <property type="evidence" value="ECO:0007669"/>
    <property type="project" value="TreeGrafter"/>
</dbReference>
<dbReference type="Gene3D" id="3.40.710.10">
    <property type="entry name" value="DD-peptidase/beta-lactamase superfamily"/>
    <property type="match status" value="1"/>
</dbReference>
<sequence length="388" mass="43586">MLLNRLHHICFVKASHFSSSVVPSTNWEKLIKEIGLIYERCKKYEAGEVATYIPQLRNADPKLWAISLMTIDGKTASWGESKQKFCLQSVSKPFTYAIALNDLGDDYVHRFVGQEPSGRNFNDICLDKNKKPHNPMINSGSIVVTSMIKPEWTNYKRFAFILERMRCFASGNELTFDNTTFLSECETGHQNYAIAHYLKQNNCYPTNDDLSNDDLMELLKLYFMHCSIQTDTEVLANMAATLANGGIEPINQGTVISMKAVQNTLSVMFSCGMYDNSGQMAFKVGLPAKSGVSGNMILVIPNVMGISLYSPRLDVYGNTVRGVKFAEQLIDTFRFHLMSAGHHRCSLCSSRGEYVDCLRSSFSIRHSYLYSPGQEICVHSLNVLSPFS</sequence>
<evidence type="ECO:0000256" key="4">
    <source>
        <dbReference type="ARBA" id="ARBA00022801"/>
    </source>
</evidence>
<evidence type="ECO:0000313" key="6">
    <source>
        <dbReference type="Proteomes" id="UP000887572"/>
    </source>
</evidence>
<keyword evidence="4" id="KW-0378">Hydrolase</keyword>
<dbReference type="InterPro" id="IPR015868">
    <property type="entry name" value="Glutaminase"/>
</dbReference>
<evidence type="ECO:0000256" key="3">
    <source>
        <dbReference type="ARBA" id="ARBA00012918"/>
    </source>
</evidence>
<dbReference type="PANTHER" id="PTHR12544:SF29">
    <property type="entry name" value="GLUTAMINASE"/>
    <property type="match status" value="1"/>
</dbReference>
<dbReference type="FunFam" id="3.40.710.10:FF:000005">
    <property type="entry name" value="Glutaminase"/>
    <property type="match status" value="1"/>
</dbReference>